<keyword evidence="1" id="KW-0732">Signal</keyword>
<dbReference type="Gene3D" id="3.40.190.10">
    <property type="entry name" value="Periplasmic binding protein-like II"/>
    <property type="match status" value="2"/>
</dbReference>
<name>A0A1Y5I5I1_OSTTA</name>
<dbReference type="GO" id="GO:0043190">
    <property type="term" value="C:ATP-binding cassette (ABC) transporter complex"/>
    <property type="evidence" value="ECO:0007669"/>
    <property type="project" value="InterPro"/>
</dbReference>
<evidence type="ECO:0000313" key="2">
    <source>
        <dbReference type="EMBL" id="OUS44779.1"/>
    </source>
</evidence>
<dbReference type="EMBL" id="KZ155802">
    <property type="protein sequence ID" value="OUS44779.1"/>
    <property type="molecule type" value="Genomic_DNA"/>
</dbReference>
<dbReference type="PANTHER" id="PTHR35841:SF1">
    <property type="entry name" value="PHOSPHONATES-BINDING PERIPLASMIC PROTEIN"/>
    <property type="match status" value="1"/>
</dbReference>
<proteinExistence type="predicted"/>
<evidence type="ECO:0000256" key="1">
    <source>
        <dbReference type="ARBA" id="ARBA00022729"/>
    </source>
</evidence>
<protein>
    <submittedName>
        <fullName evidence="2">Phosphate/phosphite/phosphonate ABC transporter periplasmic binding family protein 1</fullName>
    </submittedName>
</protein>
<dbReference type="Pfam" id="PF12974">
    <property type="entry name" value="Phosphonate-bd"/>
    <property type="match status" value="1"/>
</dbReference>
<dbReference type="CDD" id="cd01071">
    <property type="entry name" value="PBP2_PhnD_like"/>
    <property type="match status" value="1"/>
</dbReference>
<dbReference type="GO" id="GO:0055085">
    <property type="term" value="P:transmembrane transport"/>
    <property type="evidence" value="ECO:0007669"/>
    <property type="project" value="InterPro"/>
</dbReference>
<dbReference type="NCBIfam" id="TIGR01098">
    <property type="entry name" value="3A0109s03R"/>
    <property type="match status" value="1"/>
</dbReference>
<dbReference type="InterPro" id="IPR005770">
    <property type="entry name" value="PhnD"/>
</dbReference>
<organism evidence="2">
    <name type="scientific">Ostreococcus tauri</name>
    <name type="common">Marine green alga</name>
    <dbReference type="NCBI Taxonomy" id="70448"/>
    <lineage>
        <taxon>Eukaryota</taxon>
        <taxon>Viridiplantae</taxon>
        <taxon>Chlorophyta</taxon>
        <taxon>Mamiellophyceae</taxon>
        <taxon>Mamiellales</taxon>
        <taxon>Bathycoccaceae</taxon>
        <taxon>Ostreococcus</taxon>
    </lineage>
</organism>
<gene>
    <name evidence="2" type="ORF">BE221DRAFT_148490</name>
</gene>
<dbReference type="Proteomes" id="UP000195557">
    <property type="component" value="Unassembled WGS sequence"/>
</dbReference>
<dbReference type="SUPFAM" id="SSF53850">
    <property type="entry name" value="Periplasmic binding protein-like II"/>
    <property type="match status" value="1"/>
</dbReference>
<reference evidence="2" key="1">
    <citation type="submission" date="2017-04" db="EMBL/GenBank/DDBJ databases">
        <title>Population genomics of picophytoplankton unveils novel chromosome hypervariability.</title>
        <authorList>
            <consortium name="DOE Joint Genome Institute"/>
            <person name="Blanc-Mathieu R."/>
            <person name="Krasovec M."/>
            <person name="Hebrard M."/>
            <person name="Yau S."/>
            <person name="Desgranges E."/>
            <person name="Martin J."/>
            <person name="Schackwitz W."/>
            <person name="Kuo A."/>
            <person name="Salin G."/>
            <person name="Donnadieu C."/>
            <person name="Desdevises Y."/>
            <person name="Sanchez-Ferandin S."/>
            <person name="Moreau H."/>
            <person name="Rivals E."/>
            <person name="Grigoriev I.V."/>
            <person name="Grimsley N."/>
            <person name="Eyre-Walker A."/>
            <person name="Piganeau G."/>
        </authorList>
    </citation>
    <scope>NUCLEOTIDE SEQUENCE [LARGE SCALE GENOMIC DNA]</scope>
    <source>
        <strain evidence="2">RCC 1115</strain>
    </source>
</reference>
<accession>A0A1Y5I5I1</accession>
<sequence length="328" mass="34893">MSQADATSLTIDAAAHQAHTQRGEFGNSDMRILSTITLLLLTAMLAFTTHAQEAGSPQKPLRVMLIPQMVPLFDAITRSSDLHFTVSTGQSYAAVIEAMCAGLTDVVWYGPASYIEARDRGCAQLLAVEERNGSSTYYAGLFVAADSDVNSVFDLSGGSLALGSSHSASSFAYPLVMLREDGLDPLKDLSALRITGSHTNSLLALKNGLVDAAGASFVSFERAVNQGSLDPRAFRVLTKSKQIPNPPIAMNTALPADIKAKLKRAMANVHEAEGIGPAAIRGYGGKLVDRYNTEVDETLFDSVISATSFLDDDYMAAILRKADAAQRG</sequence>
<dbReference type="AlphaFoldDB" id="A0A1Y5I5I1"/>
<dbReference type="PANTHER" id="PTHR35841">
    <property type="entry name" value="PHOSPHONATES-BINDING PERIPLASMIC PROTEIN"/>
    <property type="match status" value="1"/>
</dbReference>